<organism evidence="1 2">
    <name type="scientific">Meloidogyne enterolobii</name>
    <name type="common">Root-knot nematode worm</name>
    <name type="synonym">Meloidogyne mayaguensis</name>
    <dbReference type="NCBI Taxonomy" id="390850"/>
    <lineage>
        <taxon>Eukaryota</taxon>
        <taxon>Metazoa</taxon>
        <taxon>Ecdysozoa</taxon>
        <taxon>Nematoda</taxon>
        <taxon>Chromadorea</taxon>
        <taxon>Rhabditida</taxon>
        <taxon>Tylenchina</taxon>
        <taxon>Tylenchomorpha</taxon>
        <taxon>Tylenchoidea</taxon>
        <taxon>Meloidogynidae</taxon>
        <taxon>Meloidogyninae</taxon>
        <taxon>Meloidogyne</taxon>
    </lineage>
</organism>
<accession>A0ACB0ZQJ8</accession>
<evidence type="ECO:0000313" key="1">
    <source>
        <dbReference type="EMBL" id="CAK5081236.1"/>
    </source>
</evidence>
<reference evidence="1" key="1">
    <citation type="submission" date="2023-11" db="EMBL/GenBank/DDBJ databases">
        <authorList>
            <person name="Poullet M."/>
        </authorList>
    </citation>
    <scope>NUCLEOTIDE SEQUENCE</scope>
    <source>
        <strain evidence="1">E1834</strain>
    </source>
</reference>
<proteinExistence type="predicted"/>
<dbReference type="EMBL" id="CAVMJV010000043">
    <property type="protein sequence ID" value="CAK5081236.1"/>
    <property type="molecule type" value="Genomic_DNA"/>
</dbReference>
<sequence length="619" mass="71857">MFPDLQYCIPVESTSVHFLKLPDEFYQEILKRISSSKSRIVFAALYLGTGQKEQQIVSRLQTACSENAELEVSFLLDYFRGTRGEPNDSSTAILKPLLENKNVQVSLFHTPEMRGLLKFLLPGRLNEIIGVQHMKFFIFDDSIIISGANLSDQYFDNRQDRYLVVENCPRLADFFHSISTIMSKHSMQLDKFGKLNFSGSASIHPFTGSNEEIQKSIKTEIFELFDKCKGNVNNSANDTFIYPFLQMGVFDIKQEVQFLRNLFNKEENIKEINLITAYFNLCDEYADWMLKKRSFLVNIVFGSPRTNGFYGGTGLSGSVPLLYLQNSLDFIRKSKEQGCEKSPFTFMEWDRDGWTFHAKGLWIDFLNSKRIGTVIGSSNYGFRSSQRDLEAQVLLVTENDALKQKIIEERQYLLEHAQSIEIDAFLKRDILVSNWFRFSSPIMFVRNKSKEVAKDKKDEKVYQLWEFFDKPDNWGMKELSLSRRPGRSWTADELRLKSNSDLHKLWYVLLKERNMLLTMREAYKIRHLELPNPERIDRVKESMDNIEVVVHERNDAYLKLETGKSASPPKRKITSFAGFTYDVSANEHYGQPDVIGVKKEYEVPMLDDKAYLFQVNSNN</sequence>
<keyword evidence="2" id="KW-1185">Reference proteome</keyword>
<protein>
    <submittedName>
        <fullName evidence="1">Uncharacterized protein</fullName>
    </submittedName>
</protein>
<name>A0ACB0ZQJ8_MELEN</name>
<comment type="caution">
    <text evidence="1">The sequence shown here is derived from an EMBL/GenBank/DDBJ whole genome shotgun (WGS) entry which is preliminary data.</text>
</comment>
<evidence type="ECO:0000313" key="2">
    <source>
        <dbReference type="Proteomes" id="UP001497535"/>
    </source>
</evidence>
<gene>
    <name evidence="1" type="ORF">MENTE1834_LOCUS28454</name>
</gene>
<dbReference type="Proteomes" id="UP001497535">
    <property type="component" value="Unassembled WGS sequence"/>
</dbReference>